<feature type="region of interest" description="Disordered" evidence="5">
    <location>
        <begin position="1"/>
        <end position="184"/>
    </location>
</feature>
<feature type="region of interest" description="Disordered" evidence="5">
    <location>
        <begin position="419"/>
        <end position="476"/>
    </location>
</feature>
<feature type="domain" description="MsrB" evidence="6">
    <location>
        <begin position="298"/>
        <end position="391"/>
    </location>
</feature>
<proteinExistence type="inferred from homology"/>
<evidence type="ECO:0000256" key="2">
    <source>
        <dbReference type="ARBA" id="ARBA00012499"/>
    </source>
</evidence>
<dbReference type="EC" id="1.8.4.12" evidence="2"/>
<dbReference type="SUPFAM" id="SSF51316">
    <property type="entry name" value="Mss4-like"/>
    <property type="match status" value="1"/>
</dbReference>
<sequence length="506" mass="52436">MQRRPLLPKRAASHADRANGHAPSGADAPGSSLTSQFSAPGGPALTDNQPGSGSRKNRVTFPNESPFMASSFQNSPQKQQQQPQQQGGTQGQLHSHVPHLASHNGHPPVQQQASQNHVQQPQQGNLDRESHTQHQQPATQRASSAPAPPAAPSAAKTLQDASGVPTRARSNKSGVPKNASLKTKAARTLLPGEPATAPSEPAEQAHGSVVSAMLSSPYSEEVISRSSSTSGRVRSDSFLLLSRGTSLSSSRSAHSSVTSRGKGGIPNITRSVSWRFLTAKRDSMGKVVRPNDEWQSILSRAEYKILREKCMEPPYTGKYVNFSMPPGGEIGLFLCRGCGESVFLPQNIKMSTTGWVTFSSARANAVRIAQGVRNGMNVNEVYCASCHGFLGMSDRGYLLINSHAIEFVIPNLPAHERSAAARSALNHSQGHGHGHGHGHAHASANGGSGSGSGNGPSGAGGSGSQKRTSKSMSTVKNAQPSVVIFATGGGGGGCGGGGGGGGCGGM</sequence>
<reference evidence="8" key="1">
    <citation type="journal article" date="2019" name="Nat. Commun.">
        <title>Expansion of phycobilisome linker gene families in mesophilic red algae.</title>
        <authorList>
            <person name="Lee J."/>
            <person name="Kim D."/>
            <person name="Bhattacharya D."/>
            <person name="Yoon H.S."/>
        </authorList>
    </citation>
    <scope>NUCLEOTIDE SEQUENCE [LARGE SCALE GENOMIC DNA]</scope>
    <source>
        <strain evidence="8">CCMP 1328</strain>
    </source>
</reference>
<name>A0A5J4YKE2_PORPP</name>
<dbReference type="OrthoDB" id="44061at2759"/>
<feature type="compositionally biased region" description="Low complexity" evidence="5">
    <location>
        <begin position="77"/>
        <end position="87"/>
    </location>
</feature>
<keyword evidence="8" id="KW-1185">Reference proteome</keyword>
<dbReference type="AlphaFoldDB" id="A0A5J4YKE2"/>
<dbReference type="InterPro" id="IPR011057">
    <property type="entry name" value="Mss4-like_sf"/>
</dbReference>
<dbReference type="GO" id="GO:0006979">
    <property type="term" value="P:response to oxidative stress"/>
    <property type="evidence" value="ECO:0007669"/>
    <property type="project" value="InterPro"/>
</dbReference>
<dbReference type="GO" id="GO:0005737">
    <property type="term" value="C:cytoplasm"/>
    <property type="evidence" value="ECO:0007669"/>
    <property type="project" value="TreeGrafter"/>
</dbReference>
<evidence type="ECO:0000256" key="5">
    <source>
        <dbReference type="SAM" id="MobiDB-lite"/>
    </source>
</evidence>
<dbReference type="GO" id="GO:0033743">
    <property type="term" value="F:peptide-methionine (R)-S-oxide reductase activity"/>
    <property type="evidence" value="ECO:0007669"/>
    <property type="project" value="UniProtKB-EC"/>
</dbReference>
<evidence type="ECO:0000259" key="6">
    <source>
        <dbReference type="Pfam" id="PF01641"/>
    </source>
</evidence>
<gene>
    <name evidence="7" type="ORF">FVE85_2580</name>
</gene>
<feature type="compositionally biased region" description="Gly residues" evidence="5">
    <location>
        <begin position="446"/>
        <end position="463"/>
    </location>
</feature>
<evidence type="ECO:0000313" key="7">
    <source>
        <dbReference type="EMBL" id="KAA8491565.1"/>
    </source>
</evidence>
<evidence type="ECO:0000256" key="3">
    <source>
        <dbReference type="ARBA" id="ARBA00023002"/>
    </source>
</evidence>
<comment type="catalytic activity">
    <reaction evidence="4">
        <text>L-methionyl-[protein] + [thioredoxin]-disulfide + H2O = L-methionyl-(R)-S-oxide-[protein] + [thioredoxin]-dithiol</text>
        <dbReference type="Rhea" id="RHEA:24164"/>
        <dbReference type="Rhea" id="RHEA-COMP:10698"/>
        <dbReference type="Rhea" id="RHEA-COMP:10700"/>
        <dbReference type="Rhea" id="RHEA-COMP:12313"/>
        <dbReference type="Rhea" id="RHEA-COMP:12314"/>
        <dbReference type="ChEBI" id="CHEBI:15377"/>
        <dbReference type="ChEBI" id="CHEBI:16044"/>
        <dbReference type="ChEBI" id="CHEBI:29950"/>
        <dbReference type="ChEBI" id="CHEBI:45764"/>
        <dbReference type="ChEBI" id="CHEBI:50058"/>
        <dbReference type="EC" id="1.8.4.12"/>
    </reaction>
</comment>
<feature type="compositionally biased region" description="Polar residues" evidence="5">
    <location>
        <begin position="46"/>
        <end position="76"/>
    </location>
</feature>
<dbReference type="Gene3D" id="2.170.150.20">
    <property type="entry name" value="Peptide methionine sulfoxide reductase"/>
    <property type="match status" value="1"/>
</dbReference>
<dbReference type="Pfam" id="PF01641">
    <property type="entry name" value="SelR"/>
    <property type="match status" value="1"/>
</dbReference>
<evidence type="ECO:0000256" key="1">
    <source>
        <dbReference type="ARBA" id="ARBA00007174"/>
    </source>
</evidence>
<dbReference type="PANTHER" id="PTHR10173">
    <property type="entry name" value="METHIONINE SULFOXIDE REDUCTASE"/>
    <property type="match status" value="1"/>
</dbReference>
<comment type="caution">
    <text evidence="7">The sequence shown here is derived from an EMBL/GenBank/DDBJ whole genome shotgun (WGS) entry which is preliminary data.</text>
</comment>
<keyword evidence="3" id="KW-0560">Oxidoreductase</keyword>
<dbReference type="Proteomes" id="UP000324585">
    <property type="component" value="Unassembled WGS sequence"/>
</dbReference>
<dbReference type="EMBL" id="VRMN01000013">
    <property type="protein sequence ID" value="KAA8491565.1"/>
    <property type="molecule type" value="Genomic_DNA"/>
</dbReference>
<dbReference type="InterPro" id="IPR028427">
    <property type="entry name" value="Met_Sox_Rdtase_MsrB"/>
</dbReference>
<dbReference type="InterPro" id="IPR002579">
    <property type="entry name" value="Met_Sox_Rdtase_MsrB_dom"/>
</dbReference>
<protein>
    <recommendedName>
        <fullName evidence="2">peptide-methionine (R)-S-oxide reductase</fullName>
        <ecNumber evidence="2">1.8.4.12</ecNumber>
    </recommendedName>
</protein>
<dbReference type="PANTHER" id="PTHR10173:SF52">
    <property type="entry name" value="METHIONINE-R-SULFOXIDE REDUCTASE B1"/>
    <property type="match status" value="1"/>
</dbReference>
<comment type="similarity">
    <text evidence="1">Belongs to the MsrB Met sulfoxide reductase family.</text>
</comment>
<evidence type="ECO:0000256" key="4">
    <source>
        <dbReference type="ARBA" id="ARBA00048488"/>
    </source>
</evidence>
<organism evidence="7 8">
    <name type="scientific">Porphyridium purpureum</name>
    <name type="common">Red alga</name>
    <name type="synonym">Porphyridium cruentum</name>
    <dbReference type="NCBI Taxonomy" id="35688"/>
    <lineage>
        <taxon>Eukaryota</taxon>
        <taxon>Rhodophyta</taxon>
        <taxon>Bangiophyceae</taxon>
        <taxon>Porphyridiales</taxon>
        <taxon>Porphyridiaceae</taxon>
        <taxon>Porphyridium</taxon>
    </lineage>
</organism>
<feature type="compositionally biased region" description="Low complexity" evidence="5">
    <location>
        <begin position="110"/>
        <end position="123"/>
    </location>
</feature>
<dbReference type="GO" id="GO:0030091">
    <property type="term" value="P:protein repair"/>
    <property type="evidence" value="ECO:0007669"/>
    <property type="project" value="InterPro"/>
</dbReference>
<accession>A0A5J4YKE2</accession>
<evidence type="ECO:0000313" key="8">
    <source>
        <dbReference type="Proteomes" id="UP000324585"/>
    </source>
</evidence>
<feature type="compositionally biased region" description="Basic residues" evidence="5">
    <location>
        <begin position="430"/>
        <end position="440"/>
    </location>
</feature>
<dbReference type="SUPFAM" id="SSF81995">
    <property type="entry name" value="beta-sandwich domain of Sec23/24"/>
    <property type="match status" value="1"/>
</dbReference>